<dbReference type="RefSeq" id="WP_183443202.1">
    <property type="nucleotide sequence ID" value="NZ_JACHXD010000017.1"/>
</dbReference>
<keyword evidence="3" id="KW-1185">Reference proteome</keyword>
<dbReference type="InterPro" id="IPR008719">
    <property type="entry name" value="N2O_reductase_NosL"/>
</dbReference>
<accession>A0A7W5BE77</accession>
<keyword evidence="1" id="KW-0732">Signal</keyword>
<dbReference type="PANTHER" id="PTHR41247">
    <property type="entry name" value="HTH-TYPE TRANSCRIPTIONAL REPRESSOR YCNK"/>
    <property type="match status" value="1"/>
</dbReference>
<dbReference type="Proteomes" id="UP000541535">
    <property type="component" value="Unassembled WGS sequence"/>
</dbReference>
<feature type="chain" id="PRO_5030786457" evidence="1">
    <location>
        <begin position="22"/>
        <end position="170"/>
    </location>
</feature>
<dbReference type="PANTHER" id="PTHR41247:SF1">
    <property type="entry name" value="HTH-TYPE TRANSCRIPTIONAL REPRESSOR YCNK"/>
    <property type="match status" value="1"/>
</dbReference>
<dbReference type="SUPFAM" id="SSF160387">
    <property type="entry name" value="NosL/MerB-like"/>
    <property type="match status" value="1"/>
</dbReference>
<dbReference type="PROSITE" id="PS51257">
    <property type="entry name" value="PROKAR_LIPOPROTEIN"/>
    <property type="match status" value="1"/>
</dbReference>
<feature type="signal peptide" evidence="1">
    <location>
        <begin position="1"/>
        <end position="21"/>
    </location>
</feature>
<dbReference type="Pfam" id="PF05573">
    <property type="entry name" value="NosL"/>
    <property type="match status" value="1"/>
</dbReference>
<sequence length="170" mass="17781">MKLSIPTVLAALLLTACSQSATDISAKEPDAGASCSLDGMVLKDFPGSKAQVRYADGKTDYYCDVMELFGTVFAPEQKRVVGALYVQDMGKANWDQPSGNWIDARKAVYVIGSKKHGSMGPTIVPFANANEAQAFAAKEGGSVLNFSDVKPDMVKMGGGAAHDSGMGGGH</sequence>
<name>A0A7W5BE77_9BURK</name>
<protein>
    <submittedName>
        <fullName evidence="2">Copper chaperone NosL</fullName>
    </submittedName>
</protein>
<organism evidence="2 3">
    <name type="scientific">Pseudoduganella violacea</name>
    <dbReference type="NCBI Taxonomy" id="1715466"/>
    <lineage>
        <taxon>Bacteria</taxon>
        <taxon>Pseudomonadati</taxon>
        <taxon>Pseudomonadota</taxon>
        <taxon>Betaproteobacteria</taxon>
        <taxon>Burkholderiales</taxon>
        <taxon>Oxalobacteraceae</taxon>
        <taxon>Telluria group</taxon>
        <taxon>Pseudoduganella</taxon>
    </lineage>
</organism>
<reference evidence="2 3" key="1">
    <citation type="submission" date="2020-08" db="EMBL/GenBank/DDBJ databases">
        <title>Genomic Encyclopedia of Type Strains, Phase III (KMG-III): the genomes of soil and plant-associated and newly described type strains.</title>
        <authorList>
            <person name="Whitman W."/>
        </authorList>
    </citation>
    <scope>NUCLEOTIDE SEQUENCE [LARGE SCALE GENOMIC DNA]</scope>
    <source>
        <strain evidence="2 3">CECT 8897</strain>
    </source>
</reference>
<evidence type="ECO:0000313" key="2">
    <source>
        <dbReference type="EMBL" id="MBB3121494.1"/>
    </source>
</evidence>
<evidence type="ECO:0000256" key="1">
    <source>
        <dbReference type="SAM" id="SignalP"/>
    </source>
</evidence>
<dbReference type="Gene3D" id="3.30.70.2060">
    <property type="match status" value="1"/>
</dbReference>
<gene>
    <name evidence="2" type="ORF">FHS03_004572</name>
</gene>
<comment type="caution">
    <text evidence="2">The sequence shown here is derived from an EMBL/GenBank/DDBJ whole genome shotgun (WGS) entry which is preliminary data.</text>
</comment>
<dbReference type="Gene3D" id="3.30.70.2050">
    <property type="match status" value="1"/>
</dbReference>
<evidence type="ECO:0000313" key="3">
    <source>
        <dbReference type="Proteomes" id="UP000541535"/>
    </source>
</evidence>
<dbReference type="AlphaFoldDB" id="A0A7W5BE77"/>
<proteinExistence type="predicted"/>
<dbReference type="EMBL" id="JACHXD010000017">
    <property type="protein sequence ID" value="MBB3121494.1"/>
    <property type="molecule type" value="Genomic_DNA"/>
</dbReference>